<dbReference type="Gene3D" id="2.40.160.20">
    <property type="match status" value="1"/>
</dbReference>
<dbReference type="AlphaFoldDB" id="A0A4U0QYE2"/>
<dbReference type="InterPro" id="IPR027385">
    <property type="entry name" value="Beta-barrel_OMP"/>
</dbReference>
<dbReference type="PANTHER" id="PTHR34001:SF3">
    <property type="entry name" value="BLL7405 PROTEIN"/>
    <property type="match status" value="1"/>
</dbReference>
<evidence type="ECO:0000259" key="6">
    <source>
        <dbReference type="Pfam" id="PF13505"/>
    </source>
</evidence>
<sequence>MRAAIPASLFSAAVIVGAGTAMAGGVVGPVVEASSVQVAPVMGAWEGAYAGGSLGYILGTDDEVSLAAIQDGEQIARFTNLGDVGVLGATVGLHGGYRWQRNNWVFGPELGIEFGSVDETISFRDPVDLFEVESKMNNIITLVLKTGYEISPGTLVYGTFGVARGDFDYTLTRSGNSVTESFDAVGIAAGFGAERMINERTSIFAEYQYRDFGNESVSFDAGVGNSLDTLASMSMSTVKVGANFKF</sequence>
<dbReference type="SUPFAM" id="SSF56925">
    <property type="entry name" value="OMPA-like"/>
    <property type="match status" value="1"/>
</dbReference>
<reference evidence="7 8" key="1">
    <citation type="submission" date="2019-04" db="EMBL/GenBank/DDBJ databases">
        <authorList>
            <person name="Li J."/>
        </authorList>
    </citation>
    <scope>NUCLEOTIDE SEQUENCE [LARGE SCALE GENOMIC DNA]</scope>
    <source>
        <strain evidence="7 8">CCTCC AB2016182</strain>
    </source>
</reference>
<evidence type="ECO:0000256" key="5">
    <source>
        <dbReference type="SAM" id="SignalP"/>
    </source>
</evidence>
<gene>
    <name evidence="7" type="ORF">FA740_01225</name>
</gene>
<keyword evidence="2 5" id="KW-0732">Signal</keyword>
<dbReference type="InterPro" id="IPR011250">
    <property type="entry name" value="OMP/PagP_B-barrel"/>
</dbReference>
<dbReference type="GO" id="GO:0016020">
    <property type="term" value="C:membrane"/>
    <property type="evidence" value="ECO:0007669"/>
    <property type="project" value="UniProtKB-SubCell"/>
</dbReference>
<feature type="domain" description="Outer membrane protein beta-barrel" evidence="6">
    <location>
        <begin position="39"/>
        <end position="246"/>
    </location>
</feature>
<organism evidence="7 8">
    <name type="scientific">Paracoccus hibiscisoli</name>
    <dbReference type="NCBI Taxonomy" id="2023261"/>
    <lineage>
        <taxon>Bacteria</taxon>
        <taxon>Pseudomonadati</taxon>
        <taxon>Pseudomonadota</taxon>
        <taxon>Alphaproteobacteria</taxon>
        <taxon>Rhodobacterales</taxon>
        <taxon>Paracoccaceae</taxon>
        <taxon>Paracoccus</taxon>
    </lineage>
</organism>
<dbReference type="EMBL" id="SUNH01000003">
    <property type="protein sequence ID" value="TJZ87353.1"/>
    <property type="molecule type" value="Genomic_DNA"/>
</dbReference>
<comment type="caution">
    <text evidence="7">The sequence shown here is derived from an EMBL/GenBank/DDBJ whole genome shotgun (WGS) entry which is preliminary data.</text>
</comment>
<evidence type="ECO:0000256" key="3">
    <source>
        <dbReference type="ARBA" id="ARBA00023136"/>
    </source>
</evidence>
<dbReference type="RefSeq" id="WP_136854957.1">
    <property type="nucleotide sequence ID" value="NZ_SUNH01000003.1"/>
</dbReference>
<evidence type="ECO:0000256" key="1">
    <source>
        <dbReference type="ARBA" id="ARBA00004370"/>
    </source>
</evidence>
<name>A0A4U0QYE2_9RHOB</name>
<dbReference type="Proteomes" id="UP000306223">
    <property type="component" value="Unassembled WGS sequence"/>
</dbReference>
<evidence type="ECO:0000256" key="4">
    <source>
        <dbReference type="ARBA" id="ARBA00038306"/>
    </source>
</evidence>
<accession>A0A4U0QYE2</accession>
<evidence type="ECO:0000256" key="2">
    <source>
        <dbReference type="ARBA" id="ARBA00022729"/>
    </source>
</evidence>
<comment type="subcellular location">
    <subcellularLocation>
        <location evidence="1">Membrane</location>
    </subcellularLocation>
</comment>
<proteinExistence type="inferred from homology"/>
<feature type="chain" id="PRO_5020375440" evidence="5">
    <location>
        <begin position="24"/>
        <end position="246"/>
    </location>
</feature>
<dbReference type="PANTHER" id="PTHR34001">
    <property type="entry name" value="BLL7405 PROTEIN"/>
    <property type="match status" value="1"/>
</dbReference>
<dbReference type="Pfam" id="PF13505">
    <property type="entry name" value="OMP_b-brl"/>
    <property type="match status" value="1"/>
</dbReference>
<dbReference type="InterPro" id="IPR051692">
    <property type="entry name" value="OMP-like"/>
</dbReference>
<evidence type="ECO:0000313" key="8">
    <source>
        <dbReference type="Proteomes" id="UP000306223"/>
    </source>
</evidence>
<evidence type="ECO:0000313" key="7">
    <source>
        <dbReference type="EMBL" id="TJZ87353.1"/>
    </source>
</evidence>
<protein>
    <submittedName>
        <fullName evidence="7">Porin family protein</fullName>
    </submittedName>
</protein>
<keyword evidence="3" id="KW-0472">Membrane</keyword>
<comment type="similarity">
    <text evidence="4">Belongs to the Omp25/RopB family.</text>
</comment>
<keyword evidence="8" id="KW-1185">Reference proteome</keyword>
<feature type="signal peptide" evidence="5">
    <location>
        <begin position="1"/>
        <end position="23"/>
    </location>
</feature>
<dbReference type="OrthoDB" id="9815357at2"/>